<dbReference type="InterPro" id="IPR033857">
    <property type="entry name" value="Bacillopeptidase_F"/>
</dbReference>
<dbReference type="InterPro" id="IPR000209">
    <property type="entry name" value="Peptidase_S8/S53_dom"/>
</dbReference>
<evidence type="ECO:0000259" key="11">
    <source>
        <dbReference type="Pfam" id="PF11721"/>
    </source>
</evidence>
<dbReference type="InterPro" id="IPR036852">
    <property type="entry name" value="Peptidase_S8/S53_dom_sf"/>
</dbReference>
<evidence type="ECO:0000313" key="12">
    <source>
        <dbReference type="EMBL" id="MBB5780955.1"/>
    </source>
</evidence>
<keyword evidence="5 8" id="KW-0378">Hydrolase</keyword>
<dbReference type="InterPro" id="IPR008969">
    <property type="entry name" value="CarboxyPept-like_regulatory"/>
</dbReference>
<accession>A0A7W9LEL5</accession>
<dbReference type="SUPFAM" id="SSF49452">
    <property type="entry name" value="Starch-binding domain-like"/>
    <property type="match status" value="1"/>
</dbReference>
<dbReference type="InterPro" id="IPR013783">
    <property type="entry name" value="Ig-like_fold"/>
</dbReference>
<evidence type="ECO:0000256" key="5">
    <source>
        <dbReference type="ARBA" id="ARBA00022801"/>
    </source>
</evidence>
<evidence type="ECO:0000256" key="1">
    <source>
        <dbReference type="ARBA" id="ARBA00000548"/>
    </source>
</evidence>
<dbReference type="SUPFAM" id="SSF52743">
    <property type="entry name" value="Subtilisin-like"/>
    <property type="match status" value="1"/>
</dbReference>
<dbReference type="Proteomes" id="UP000579153">
    <property type="component" value="Unassembled WGS sequence"/>
</dbReference>
<keyword evidence="9" id="KW-0732">Signal</keyword>
<feature type="active site" description="Charge relay system" evidence="8">
    <location>
        <position position="195"/>
    </location>
</feature>
<dbReference type="AlphaFoldDB" id="A0A7W9LEL5"/>
<dbReference type="InterPro" id="IPR021720">
    <property type="entry name" value="Malectin_dom"/>
</dbReference>
<feature type="signal peptide" evidence="9">
    <location>
        <begin position="1"/>
        <end position="29"/>
    </location>
</feature>
<dbReference type="GO" id="GO:0004252">
    <property type="term" value="F:serine-type endopeptidase activity"/>
    <property type="evidence" value="ECO:0007669"/>
    <property type="project" value="UniProtKB-UniRule"/>
</dbReference>
<dbReference type="EC" id="3.2.1.1" evidence="3"/>
<feature type="active site" description="Charge relay system" evidence="8">
    <location>
        <position position="410"/>
    </location>
</feature>
<dbReference type="PROSITE" id="PS51892">
    <property type="entry name" value="SUBTILASE"/>
    <property type="match status" value="1"/>
</dbReference>
<evidence type="ECO:0000256" key="6">
    <source>
        <dbReference type="ARBA" id="ARBA00022825"/>
    </source>
</evidence>
<dbReference type="GO" id="GO:0005975">
    <property type="term" value="P:carbohydrate metabolic process"/>
    <property type="evidence" value="ECO:0007669"/>
    <property type="project" value="UniProtKB-ARBA"/>
</dbReference>
<dbReference type="InterPro" id="IPR015500">
    <property type="entry name" value="Peptidase_S8_subtilisin-rel"/>
</dbReference>
<evidence type="ECO:0000259" key="10">
    <source>
        <dbReference type="Pfam" id="PF00082"/>
    </source>
</evidence>
<evidence type="ECO:0000256" key="4">
    <source>
        <dbReference type="ARBA" id="ARBA00022670"/>
    </source>
</evidence>
<evidence type="ECO:0000256" key="7">
    <source>
        <dbReference type="ARBA" id="ARBA00030238"/>
    </source>
</evidence>
<dbReference type="GO" id="GO:0006508">
    <property type="term" value="P:proteolysis"/>
    <property type="evidence" value="ECO:0007669"/>
    <property type="project" value="UniProtKB-KW"/>
</dbReference>
<dbReference type="Pfam" id="PF00082">
    <property type="entry name" value="Peptidase_S8"/>
    <property type="match status" value="1"/>
</dbReference>
<dbReference type="InterPro" id="IPR050131">
    <property type="entry name" value="Peptidase_S8_subtilisin-like"/>
</dbReference>
<dbReference type="CDD" id="cd07481">
    <property type="entry name" value="Peptidases_S8_BacillopeptidaseF-like"/>
    <property type="match status" value="1"/>
</dbReference>
<dbReference type="InterPro" id="IPR008979">
    <property type="entry name" value="Galactose-bd-like_sf"/>
</dbReference>
<comment type="catalytic activity">
    <reaction evidence="1">
        <text>Endohydrolysis of (1-&gt;4)-alpha-D-glucosidic linkages in polysaccharides containing three or more (1-&gt;4)-alpha-linked D-glucose units.</text>
        <dbReference type="EC" id="3.2.1.1"/>
    </reaction>
</comment>
<feature type="active site" description="Charge relay system" evidence="8">
    <location>
        <position position="242"/>
    </location>
</feature>
<dbReference type="Pfam" id="PF11721">
    <property type="entry name" value="Malectin"/>
    <property type="match status" value="1"/>
</dbReference>
<evidence type="ECO:0000256" key="2">
    <source>
        <dbReference type="ARBA" id="ARBA00011073"/>
    </source>
</evidence>
<reference evidence="12 13" key="1">
    <citation type="submission" date="2020-08" db="EMBL/GenBank/DDBJ databases">
        <title>Sequencing the genomes of 1000 actinobacteria strains.</title>
        <authorList>
            <person name="Klenk H.-P."/>
        </authorList>
    </citation>
    <scope>NUCLEOTIDE SEQUENCE [LARGE SCALE GENOMIC DNA]</scope>
    <source>
        <strain evidence="12 13">DSM 45507</strain>
    </source>
</reference>
<dbReference type="PANTHER" id="PTHR43806">
    <property type="entry name" value="PEPTIDASE S8"/>
    <property type="match status" value="1"/>
</dbReference>
<feature type="domain" description="Malectin" evidence="11">
    <location>
        <begin position="1014"/>
        <end position="1162"/>
    </location>
</feature>
<dbReference type="SUPFAM" id="SSF49785">
    <property type="entry name" value="Galactose-binding domain-like"/>
    <property type="match status" value="1"/>
</dbReference>
<feature type="domain" description="Peptidase S8/S53" evidence="10">
    <location>
        <begin position="186"/>
        <end position="448"/>
    </location>
</feature>
<dbReference type="InterPro" id="IPR013784">
    <property type="entry name" value="Carb-bd-like_fold"/>
</dbReference>
<evidence type="ECO:0000313" key="13">
    <source>
        <dbReference type="Proteomes" id="UP000579153"/>
    </source>
</evidence>
<dbReference type="SUPFAM" id="SSF49464">
    <property type="entry name" value="Carboxypeptidase regulatory domain-like"/>
    <property type="match status" value="2"/>
</dbReference>
<dbReference type="PROSITE" id="PS00138">
    <property type="entry name" value="SUBTILASE_SER"/>
    <property type="match status" value="1"/>
</dbReference>
<dbReference type="InterPro" id="IPR023828">
    <property type="entry name" value="Peptidase_S8_Ser-AS"/>
</dbReference>
<comment type="similarity">
    <text evidence="2 8">Belongs to the peptidase S8 family.</text>
</comment>
<proteinExistence type="inferred from homology"/>
<evidence type="ECO:0000256" key="8">
    <source>
        <dbReference type="PROSITE-ProRule" id="PRU01240"/>
    </source>
</evidence>
<organism evidence="12 13">
    <name type="scientific">Nonomuraea jabiensis</name>
    <dbReference type="NCBI Taxonomy" id="882448"/>
    <lineage>
        <taxon>Bacteria</taxon>
        <taxon>Bacillati</taxon>
        <taxon>Actinomycetota</taxon>
        <taxon>Actinomycetes</taxon>
        <taxon>Streptosporangiales</taxon>
        <taxon>Streptosporangiaceae</taxon>
        <taxon>Nonomuraea</taxon>
    </lineage>
</organism>
<gene>
    <name evidence="12" type="ORF">HD596_007711</name>
</gene>
<dbReference type="Gene3D" id="2.60.40.1120">
    <property type="entry name" value="Carboxypeptidase-like, regulatory domain"/>
    <property type="match status" value="3"/>
</dbReference>
<name>A0A7W9LEL5_9ACTN</name>
<keyword evidence="6 8" id="KW-0720">Serine protease</keyword>
<dbReference type="GO" id="GO:0030246">
    <property type="term" value="F:carbohydrate binding"/>
    <property type="evidence" value="ECO:0007669"/>
    <property type="project" value="InterPro"/>
</dbReference>
<sequence length="1173" mass="122153">MLNTPRWRAVLAGIAVVAGLCVPQAPALAAPEPAKIDAAVQAQLDKDDKATFWVRMKGAADLSGARRAVAKDTKAELVFEAKTERAAASQAGLRKLLDSRHTDYTPYWIVNAVRVTADAKLAGEIAKLAEVESIRPVRTVKLPDPTPGKAEAKVKVADSATSEVAVEWNIDRVNAPRVWSELGNRGEGIVIAHIDSGAQFDHPDLVQSYRGRNQDGTFTHDYNWFDPAHVCPTAAPCDNNGHGTHTMGTMVGANGIGVAPGAKWIAAKGCEVNTCTDASLLAAGQWVLAPTDLNGQNPRPDLAPDIVNNSWGGDGYDPWYKETVEAWVAAGIFPAFANGNEGPACRTSGSPGQYVESYSAGGFDINNALYNRSSKGEGENGEIKPNIAAPAVNVRSSTPGNTYSSFTGTSMASPHVAATVALIWSGSPGLQGKVAATRPLLDSTAVDVSDTSCGGTAADNNVWGEGRLDTYAAVQAAPHDDLGDLRGTVTSAGAPVAGVTITVSGPLSRTVTTGQDGTYAVPRLLPGDYQVSAEKFGYEKAGATATIAAGQAATADVSMTRLQSGVVSGTVSTAGAPEAGATVEATGTPVSAVTDASGRYSLTLPQGDYELKVTPVSRCSSGTTASVSVAGEVTKDIELPLRGDNFGYTCKSGAQAYVAGTEKLALSGDDEAVQVTLPFQVPFYGTGYGKAWIGTNGYVSFATDRVTTGSNGRLPTTTTPNNAVYPYWDDLIMDAQAGVYTGVTGTAPHRTFVVEWRNAAFYNASGLRVSFSALLGEDGSIAFRYKDIDSEREQGSSATIGIENAGGTDAMLYSYEEPVLSTGQGLTFTASRHGLVIGAVTDANDGRPLAGATVKVGDVATFTTGEDGSFYGQVLAGDYDVVVSKEHYGTFTKAVTVAPATVTRIDTALVTGQVSASAGELTVVMPAGSTRTRTLELTNLGSPTPYTVVSEPWFATTPASGELAKGQKVTLKATLSSAGVAPGTVKTGTLLVRSASGRQPTIEIKVSVVVPKLQVAIDTGATKNVVDSAGDTWTPDKKYAAGSYGYVATSTGTSSTSKAIAGTADQALFRTAREKMLEYRFDNVPAGTYTVELDFADLKSTQPGKRVFDVLVEGQLAIPALDLALEAGTYTAVSRQYTVKVTDGQLNVRFATRQGATIVNAVRISERPDRATP</sequence>
<dbReference type="PANTHER" id="PTHR43806:SF67">
    <property type="entry name" value="EGF-LIKE DOMAIN-CONTAINING PROTEIN"/>
    <property type="match status" value="1"/>
</dbReference>
<protein>
    <recommendedName>
        <fullName evidence="3">alpha-amylase</fullName>
        <ecNumber evidence="3">3.2.1.1</ecNumber>
    </recommendedName>
    <alternativeName>
        <fullName evidence="7">1,4-alpha-D-glucan glucanohydrolase</fullName>
    </alternativeName>
</protein>
<dbReference type="PRINTS" id="PR00723">
    <property type="entry name" value="SUBTILISIN"/>
</dbReference>
<evidence type="ECO:0000256" key="9">
    <source>
        <dbReference type="SAM" id="SignalP"/>
    </source>
</evidence>
<feature type="chain" id="PRO_5030875734" description="alpha-amylase" evidence="9">
    <location>
        <begin position="30"/>
        <end position="1173"/>
    </location>
</feature>
<evidence type="ECO:0000256" key="3">
    <source>
        <dbReference type="ARBA" id="ARBA00012595"/>
    </source>
</evidence>
<dbReference type="RefSeq" id="WP_185074336.1">
    <property type="nucleotide sequence ID" value="NZ_JACHMB010000001.1"/>
</dbReference>
<dbReference type="EMBL" id="JACHMB010000001">
    <property type="protein sequence ID" value="MBB5780955.1"/>
    <property type="molecule type" value="Genomic_DNA"/>
</dbReference>
<dbReference type="Pfam" id="PF13620">
    <property type="entry name" value="CarboxypepD_reg"/>
    <property type="match status" value="3"/>
</dbReference>
<dbReference type="GO" id="GO:0004556">
    <property type="term" value="F:alpha-amylase activity"/>
    <property type="evidence" value="ECO:0007669"/>
    <property type="project" value="UniProtKB-EC"/>
</dbReference>
<keyword evidence="4 8" id="KW-0645">Protease</keyword>
<dbReference type="Gene3D" id="2.60.40.10">
    <property type="entry name" value="Immunoglobulins"/>
    <property type="match status" value="1"/>
</dbReference>
<dbReference type="Gene3D" id="2.60.120.430">
    <property type="entry name" value="Galactose-binding lectin"/>
    <property type="match status" value="1"/>
</dbReference>
<comment type="caution">
    <text evidence="12">The sequence shown here is derived from an EMBL/GenBank/DDBJ whole genome shotgun (WGS) entry which is preliminary data.</text>
</comment>
<dbReference type="Gene3D" id="3.40.50.200">
    <property type="entry name" value="Peptidase S8/S53 domain"/>
    <property type="match status" value="1"/>
</dbReference>
<keyword evidence="13" id="KW-1185">Reference proteome</keyword>